<proteinExistence type="predicted"/>
<reference evidence="1" key="2">
    <citation type="journal article" date="2015" name="Fish Shellfish Immunol.">
        <title>Early steps in the European eel (Anguilla anguilla)-Vibrio vulnificus interaction in the gills: Role of the RtxA13 toxin.</title>
        <authorList>
            <person name="Callol A."/>
            <person name="Pajuelo D."/>
            <person name="Ebbesson L."/>
            <person name="Teles M."/>
            <person name="MacKenzie S."/>
            <person name="Amaro C."/>
        </authorList>
    </citation>
    <scope>NUCLEOTIDE SEQUENCE</scope>
</reference>
<dbReference type="EMBL" id="GBXM01023893">
    <property type="protein sequence ID" value="JAH84684.1"/>
    <property type="molecule type" value="Transcribed_RNA"/>
</dbReference>
<dbReference type="AlphaFoldDB" id="A0A0E9W2Q4"/>
<accession>A0A0E9W2Q4</accession>
<protein>
    <submittedName>
        <fullName evidence="1">Uncharacterized protein</fullName>
    </submittedName>
</protein>
<evidence type="ECO:0000313" key="1">
    <source>
        <dbReference type="EMBL" id="JAH84684.1"/>
    </source>
</evidence>
<reference evidence="1" key="1">
    <citation type="submission" date="2014-11" db="EMBL/GenBank/DDBJ databases">
        <authorList>
            <person name="Amaro Gonzalez C."/>
        </authorList>
    </citation>
    <scope>NUCLEOTIDE SEQUENCE</scope>
</reference>
<organism evidence="1">
    <name type="scientific">Anguilla anguilla</name>
    <name type="common">European freshwater eel</name>
    <name type="synonym">Muraena anguilla</name>
    <dbReference type="NCBI Taxonomy" id="7936"/>
    <lineage>
        <taxon>Eukaryota</taxon>
        <taxon>Metazoa</taxon>
        <taxon>Chordata</taxon>
        <taxon>Craniata</taxon>
        <taxon>Vertebrata</taxon>
        <taxon>Euteleostomi</taxon>
        <taxon>Actinopterygii</taxon>
        <taxon>Neopterygii</taxon>
        <taxon>Teleostei</taxon>
        <taxon>Anguilliformes</taxon>
        <taxon>Anguillidae</taxon>
        <taxon>Anguilla</taxon>
    </lineage>
</organism>
<sequence>MQGAPESFLKIQLQLGLSLDCHLALFSISNKCFPNQCVSTVR</sequence>
<name>A0A0E9W2Q4_ANGAN</name>